<dbReference type="Gene3D" id="3.30.560.10">
    <property type="entry name" value="Glucose Oxidase, domain 3"/>
    <property type="match status" value="1"/>
</dbReference>
<dbReference type="PANTHER" id="PTHR11552:SF213">
    <property type="entry name" value="DEHYDROGENASE, PUTATIVE-RELATED"/>
    <property type="match status" value="1"/>
</dbReference>
<accession>A0ABZ0HWX3</accession>
<feature type="domain" description="Glucose-methanol-choline oxidoreductase N-terminal" evidence="2">
    <location>
        <begin position="330"/>
        <end position="344"/>
    </location>
</feature>
<dbReference type="Gene3D" id="3.50.50.60">
    <property type="entry name" value="FAD/NAD(P)-binding domain"/>
    <property type="match status" value="1"/>
</dbReference>
<gene>
    <name evidence="3" type="ORF">RZS28_03605</name>
</gene>
<dbReference type="PROSITE" id="PS00624">
    <property type="entry name" value="GMC_OXRED_2"/>
    <property type="match status" value="1"/>
</dbReference>
<dbReference type="InterPro" id="IPR036188">
    <property type="entry name" value="FAD/NAD-bd_sf"/>
</dbReference>
<dbReference type="SUPFAM" id="SSF51905">
    <property type="entry name" value="FAD/NAD(P)-binding domain"/>
    <property type="match status" value="1"/>
</dbReference>
<dbReference type="SUPFAM" id="SSF54373">
    <property type="entry name" value="FAD-linked reductases, C-terminal domain"/>
    <property type="match status" value="1"/>
</dbReference>
<keyword evidence="4" id="KW-1185">Reference proteome</keyword>
<dbReference type="EMBL" id="CP136862">
    <property type="protein sequence ID" value="WOJ90391.1"/>
    <property type="molecule type" value="Genomic_DNA"/>
</dbReference>
<dbReference type="InterPro" id="IPR007867">
    <property type="entry name" value="GMC_OxRtase_C"/>
</dbReference>
<dbReference type="Pfam" id="PF00732">
    <property type="entry name" value="GMC_oxred_N"/>
    <property type="match status" value="1"/>
</dbReference>
<evidence type="ECO:0000313" key="4">
    <source>
        <dbReference type="Proteomes" id="UP001626536"/>
    </source>
</evidence>
<evidence type="ECO:0000256" key="1">
    <source>
        <dbReference type="ARBA" id="ARBA00010790"/>
    </source>
</evidence>
<dbReference type="Proteomes" id="UP001626536">
    <property type="component" value="Chromosome"/>
</dbReference>
<reference evidence="3 4" key="1">
    <citation type="submission" date="2023-10" db="EMBL/GenBank/DDBJ databases">
        <title>Novel methanotroph of the genus Methylocapsa from a subarctic wetland.</title>
        <authorList>
            <person name="Belova S.E."/>
            <person name="Oshkin I.Y."/>
            <person name="Miroshnikov K."/>
            <person name="Dedysh S.N."/>
        </authorList>
    </citation>
    <scope>NUCLEOTIDE SEQUENCE [LARGE SCALE GENOMIC DNA]</scope>
    <source>
        <strain evidence="3 4">RX1</strain>
    </source>
</reference>
<dbReference type="Pfam" id="PF05199">
    <property type="entry name" value="GMC_oxred_C"/>
    <property type="match status" value="1"/>
</dbReference>
<dbReference type="PANTHER" id="PTHR11552">
    <property type="entry name" value="GLUCOSE-METHANOL-CHOLINE GMC OXIDOREDUCTASE"/>
    <property type="match status" value="1"/>
</dbReference>
<dbReference type="InterPro" id="IPR000172">
    <property type="entry name" value="GMC_OxRdtase_N"/>
</dbReference>
<organism evidence="3 4">
    <name type="scientific">Methylocapsa polymorpha</name>
    <dbReference type="NCBI Taxonomy" id="3080828"/>
    <lineage>
        <taxon>Bacteria</taxon>
        <taxon>Pseudomonadati</taxon>
        <taxon>Pseudomonadota</taxon>
        <taxon>Alphaproteobacteria</taxon>
        <taxon>Hyphomicrobiales</taxon>
        <taxon>Beijerinckiaceae</taxon>
        <taxon>Methylocapsa</taxon>
    </lineage>
</organism>
<dbReference type="InterPro" id="IPR012132">
    <property type="entry name" value="GMC_OxRdtase"/>
</dbReference>
<dbReference type="PIRSF" id="PIRSF000137">
    <property type="entry name" value="Alcohol_oxidase"/>
    <property type="match status" value="1"/>
</dbReference>
<evidence type="ECO:0000259" key="2">
    <source>
        <dbReference type="PROSITE" id="PS00624"/>
    </source>
</evidence>
<sequence>MASAPESDYDYVIVGSGAGGGTLAARLAEAGMRVVLLEAGGDPHDSGPRMPEDYDVPAFHTFASENESLSWRFFVRHYANSARQKADWKSRPDPATGEDSIFYPRTGALGGCTAHNAMILLAPHDSDWDEIARLTGDPSWRASKMRRYWRRLENCRHRPLWRYLLRWIGLDWTGHGWSGWLFTERATPQKAFDDEVLVKTLIETAWTLLEHAPRWWIALRRILRGEADPNDQRRLRRRADGLCYTPLTTHKGRRFGTRERLRDTAARHPDRLRIELNALAARVIFDDSNRAVGVEYLKGERLYRAHETPGVAPGERREIRAKREVILAGGAFNTPQLLMLSGIGPREVLEKHGVAVRCDLAGVGRNLQDRYEVAVVHRTALPWESLVGAKFDRDDPLYRQWRDHRKGMYISNGAAIAFTRRSAPELLDPDLFCMALLARFEGYYPGYSDEVRKHLDYLTWAVLKAHTINRAGFVTLRSADPRDRPEINFRYFEEGDDAEGEDLAAVVAGIRSVREIAARLQRRGLIGEEELPGEAVQSDEELARHVRDTAWGHHASCTCPIGPPEDGGVLTSDFKVHGTKGLRVVDACVFPRIPGFFIASAIYMIAEKAADVILRDANDAQGELRRNPRS</sequence>
<dbReference type="RefSeq" id="WP_407339839.1">
    <property type="nucleotide sequence ID" value="NZ_CP136862.1"/>
</dbReference>
<evidence type="ECO:0000313" key="3">
    <source>
        <dbReference type="EMBL" id="WOJ90391.1"/>
    </source>
</evidence>
<comment type="similarity">
    <text evidence="1">Belongs to the GMC oxidoreductase family.</text>
</comment>
<protein>
    <submittedName>
        <fullName evidence="3">GMC family oxidoreductase</fullName>
    </submittedName>
</protein>
<name>A0ABZ0HWX3_9HYPH</name>
<proteinExistence type="inferred from homology"/>